<protein>
    <submittedName>
        <fullName evidence="3">Outer dense fiber protein 3-like</fullName>
    </submittedName>
</protein>
<dbReference type="Pfam" id="PF07004">
    <property type="entry name" value="SHIPPO-rpt"/>
    <property type="match status" value="5"/>
</dbReference>
<dbReference type="PANTHER" id="PTHR21580">
    <property type="entry name" value="SHIPPO-1-RELATED"/>
    <property type="match status" value="1"/>
</dbReference>
<evidence type="ECO:0000313" key="2">
    <source>
        <dbReference type="Proteomes" id="UP000694871"/>
    </source>
</evidence>
<dbReference type="RefSeq" id="XP_015264855.1">
    <property type="nucleotide sequence ID" value="XM_015409369.1"/>
</dbReference>
<accession>A0ABM1JTR8</accession>
<sequence length="252" mass="27695">MSKVPWVGTWRPHRPRGPVMAQFTSPGPKYYVQGATGFVSHIPTKRRAPAYSMHGTKPLISKECFPGPYPVQSSMTHRGKKSSPAYTMAGRPRVKVETTPGPASYSPERSQKIVYKNAPKHSMSFRYEGAKVDSTPGPNAYTIPQVLGPYTVTTATSPSYTLMGKSKLGCFHEDLHKTPGPAAYIKPDTELYKKRAPKYSMGFRTKTSANKLGPGPAYYEVGKVSLNKSCAPVISFGIRHSDYTSPLIVDVY</sequence>
<dbReference type="InterPro" id="IPR051291">
    <property type="entry name" value="CIMAP"/>
</dbReference>
<dbReference type="Proteomes" id="UP000694871">
    <property type="component" value="Unplaced"/>
</dbReference>
<reference evidence="3" key="1">
    <citation type="submission" date="2025-08" db="UniProtKB">
        <authorList>
            <consortium name="RefSeq"/>
        </authorList>
    </citation>
    <scope>IDENTIFICATION</scope>
</reference>
<dbReference type="GeneID" id="107108847"/>
<evidence type="ECO:0000256" key="1">
    <source>
        <dbReference type="SAM" id="MobiDB-lite"/>
    </source>
</evidence>
<keyword evidence="2" id="KW-1185">Reference proteome</keyword>
<evidence type="ECO:0000313" key="3">
    <source>
        <dbReference type="RefSeq" id="XP_015264855.1"/>
    </source>
</evidence>
<proteinExistence type="predicted"/>
<gene>
    <name evidence="3" type="primary">LOC107108847</name>
</gene>
<feature type="region of interest" description="Disordered" evidence="1">
    <location>
        <begin position="72"/>
        <end position="108"/>
    </location>
</feature>
<organism evidence="2 3">
    <name type="scientific">Gekko japonicus</name>
    <name type="common">Schlegel's Japanese gecko</name>
    <dbReference type="NCBI Taxonomy" id="146911"/>
    <lineage>
        <taxon>Eukaryota</taxon>
        <taxon>Metazoa</taxon>
        <taxon>Chordata</taxon>
        <taxon>Craniata</taxon>
        <taxon>Vertebrata</taxon>
        <taxon>Euteleostomi</taxon>
        <taxon>Lepidosauria</taxon>
        <taxon>Squamata</taxon>
        <taxon>Bifurcata</taxon>
        <taxon>Gekkota</taxon>
        <taxon>Gekkonidae</taxon>
        <taxon>Gekkoninae</taxon>
        <taxon>Gekko</taxon>
    </lineage>
</organism>
<dbReference type="InterPro" id="IPR010736">
    <property type="entry name" value="SHIPPO-rpt"/>
</dbReference>
<name>A0ABM1JTR8_GEKJA</name>
<dbReference type="PANTHER" id="PTHR21580:SF28">
    <property type="entry name" value="BOREALIN N-TERMINAL DOMAIN-CONTAINING PROTEIN-RELATED"/>
    <property type="match status" value="1"/>
</dbReference>